<dbReference type="GO" id="GO:0047527">
    <property type="term" value="F:2,3-dihydroxybenzoate-serine ligase activity"/>
    <property type="evidence" value="ECO:0007669"/>
    <property type="project" value="TreeGrafter"/>
</dbReference>
<name>A0A815PM50_ADIRI</name>
<evidence type="ECO:0000313" key="5">
    <source>
        <dbReference type="Proteomes" id="UP000663828"/>
    </source>
</evidence>
<dbReference type="EMBL" id="CAJNOJ010000445">
    <property type="protein sequence ID" value="CAF1450717.1"/>
    <property type="molecule type" value="Genomic_DNA"/>
</dbReference>
<reference evidence="4" key="1">
    <citation type="submission" date="2021-02" db="EMBL/GenBank/DDBJ databases">
        <authorList>
            <person name="Nowell W R."/>
        </authorList>
    </citation>
    <scope>NUCLEOTIDE SEQUENCE</scope>
</reference>
<gene>
    <name evidence="4" type="ORF">EDS130_LOCUS39498</name>
    <name evidence="3" type="ORF">XAT740_LOCUS21264</name>
</gene>
<dbReference type="PANTHER" id="PTHR45527:SF1">
    <property type="entry name" value="FATTY ACID SYNTHASE"/>
    <property type="match status" value="1"/>
</dbReference>
<dbReference type="GO" id="GO:0009239">
    <property type="term" value="P:enterobactin biosynthetic process"/>
    <property type="evidence" value="ECO:0007669"/>
    <property type="project" value="TreeGrafter"/>
</dbReference>
<evidence type="ECO:0000256" key="1">
    <source>
        <dbReference type="SAM" id="MobiDB-lite"/>
    </source>
</evidence>
<evidence type="ECO:0000313" key="6">
    <source>
        <dbReference type="Proteomes" id="UP000663852"/>
    </source>
</evidence>
<dbReference type="Proteomes" id="UP000663828">
    <property type="component" value="Unassembled WGS sequence"/>
</dbReference>
<evidence type="ECO:0000259" key="2">
    <source>
        <dbReference type="Pfam" id="PF00668"/>
    </source>
</evidence>
<dbReference type="GO" id="GO:0031177">
    <property type="term" value="F:phosphopantetheine binding"/>
    <property type="evidence" value="ECO:0007669"/>
    <property type="project" value="TreeGrafter"/>
</dbReference>
<dbReference type="Gene3D" id="3.30.559.10">
    <property type="entry name" value="Chloramphenicol acetyltransferase-like domain"/>
    <property type="match status" value="1"/>
</dbReference>
<dbReference type="OrthoDB" id="10057366at2759"/>
<feature type="domain" description="Condensation" evidence="2">
    <location>
        <begin position="35"/>
        <end position="487"/>
    </location>
</feature>
<dbReference type="EMBL" id="CAJNOR010001520">
    <property type="protein sequence ID" value="CAF1156893.1"/>
    <property type="molecule type" value="Genomic_DNA"/>
</dbReference>
<dbReference type="Proteomes" id="UP000663852">
    <property type="component" value="Unassembled WGS sequence"/>
</dbReference>
<dbReference type="Gene3D" id="3.30.559.30">
    <property type="entry name" value="Nonribosomal peptide synthetase, condensation domain"/>
    <property type="match status" value="1"/>
</dbReference>
<evidence type="ECO:0000313" key="4">
    <source>
        <dbReference type="EMBL" id="CAF1450717.1"/>
    </source>
</evidence>
<dbReference type="Pfam" id="PF00668">
    <property type="entry name" value="Condensation"/>
    <property type="match status" value="1"/>
</dbReference>
<dbReference type="PANTHER" id="PTHR45527">
    <property type="entry name" value="NONRIBOSOMAL PEPTIDE SYNTHETASE"/>
    <property type="match status" value="1"/>
</dbReference>
<proteinExistence type="predicted"/>
<dbReference type="GO" id="GO:0009366">
    <property type="term" value="C:enterobactin synthetase complex"/>
    <property type="evidence" value="ECO:0007669"/>
    <property type="project" value="TreeGrafter"/>
</dbReference>
<dbReference type="GO" id="GO:0043041">
    <property type="term" value="P:amino acid activation for nonribosomal peptide biosynthetic process"/>
    <property type="evidence" value="ECO:0007669"/>
    <property type="project" value="TreeGrafter"/>
</dbReference>
<protein>
    <recommendedName>
        <fullName evidence="2">Condensation domain-containing protein</fullName>
    </recommendedName>
</protein>
<keyword evidence="5" id="KW-1185">Reference proteome</keyword>
<dbReference type="InterPro" id="IPR023213">
    <property type="entry name" value="CAT-like_dom_sf"/>
</dbReference>
<dbReference type="SUPFAM" id="SSF52777">
    <property type="entry name" value="CoA-dependent acyltransferases"/>
    <property type="match status" value="2"/>
</dbReference>
<dbReference type="InterPro" id="IPR001242">
    <property type="entry name" value="Condensation_dom"/>
</dbReference>
<dbReference type="GO" id="GO:0005829">
    <property type="term" value="C:cytosol"/>
    <property type="evidence" value="ECO:0007669"/>
    <property type="project" value="TreeGrafter"/>
</dbReference>
<organism evidence="4 6">
    <name type="scientific">Adineta ricciae</name>
    <name type="common">Rotifer</name>
    <dbReference type="NCBI Taxonomy" id="249248"/>
    <lineage>
        <taxon>Eukaryota</taxon>
        <taxon>Metazoa</taxon>
        <taxon>Spiralia</taxon>
        <taxon>Gnathifera</taxon>
        <taxon>Rotifera</taxon>
        <taxon>Eurotatoria</taxon>
        <taxon>Bdelloidea</taxon>
        <taxon>Adinetida</taxon>
        <taxon>Adinetidae</taxon>
        <taxon>Adineta</taxon>
    </lineage>
</organism>
<dbReference type="AlphaFoldDB" id="A0A815PM50"/>
<sequence length="538" mass="61475">MLSAARKYFPKKQNKQQAEQSLSPTLIPTGRLKAVASSAQQRVWLDEQISFNPSRSPALYNIILPLVIKQGSILISSIRSAIVHTLERHAVLRTAVFFNQESGELEQAVQPIIADQNYSFEVTRGAKSLEEIETLLVSEFTTHFAQVEHGLVVRCHLIKMSMNSEDEIEETLHAKDIIIFLIHHIAFDISSVNTFIDTFTGAYDLREPLDSTLQYIDYALYEQNLLADPAENSKINEARRFWSTLMSGYEWYNDYSLIIGTTSKTKVRSGLGHAVSFDLASDLVQAQIECAMSNNVSMFQLGLTCFFVFLYKLCNSNRYDFCVTSATDNRHLPETKTMIGMFVNLLIYRMKIDPVESFTTLMLRTRQLCINVLQHAELSYDKIIDNINNSLPPKIPFHFQYQSVMSSLTYGATEVTKMKDAILKSYSGRDWSHGNGTALNDLSLTMTHDYHRQTTHFIFEYSTDVFDDTMVSTIGRRFQHFLSQIFSTDVDKNQLNQNYDPISKLSILLSEDTDEIPRTVFYRLPSTAYTGKGFIWFC</sequence>
<comment type="caution">
    <text evidence="4">The sequence shown here is derived from an EMBL/GenBank/DDBJ whole genome shotgun (WGS) entry which is preliminary data.</text>
</comment>
<evidence type="ECO:0000313" key="3">
    <source>
        <dbReference type="EMBL" id="CAF1156893.1"/>
    </source>
</evidence>
<accession>A0A815PM50</accession>
<feature type="region of interest" description="Disordered" evidence="1">
    <location>
        <begin position="1"/>
        <end position="22"/>
    </location>
</feature>